<evidence type="ECO:0000256" key="7">
    <source>
        <dbReference type="SAM" id="Coils"/>
    </source>
</evidence>
<dbReference type="SMART" id="SM00729">
    <property type="entry name" value="Elp3"/>
    <property type="match status" value="1"/>
</dbReference>
<dbReference type="EMBL" id="AE000657">
    <property type="protein sequence ID" value="AAC07456.1"/>
    <property type="molecule type" value="Genomic_DNA"/>
</dbReference>
<dbReference type="InterPro" id="IPR058240">
    <property type="entry name" value="rSAM_sf"/>
</dbReference>
<dbReference type="Gene3D" id="3.20.20.70">
    <property type="entry name" value="Aldolase class I"/>
    <property type="match status" value="1"/>
</dbReference>
<dbReference type="GO" id="GO:0003824">
    <property type="term" value="F:catalytic activity"/>
    <property type="evidence" value="ECO:0007669"/>
    <property type="project" value="InterPro"/>
</dbReference>
<dbReference type="SFLD" id="SFLDS00029">
    <property type="entry name" value="Radical_SAM"/>
    <property type="match status" value="1"/>
</dbReference>
<sequence length="270" mass="31016">MRLSKVLRSDLNTLFLFELEDGYTVESVFYRGDTLCVSTQVGCPVRCTFCASGKNGLFRNLSAEEIYNQYELLKDRYPIKRIAVAGIGEPLSNWRNVKEAFEKFKKEGLKVSFYTTGFPTKHLRELLHLPHSGVTISLHSLNDETRKYLMPHAGKLEEVIKVLEEELPKLSSKKRKKVSLAYILLKDVNDSQEELEKLAELAKRLGVSITLLYYNKTFEFEPVSEKEYEEAFLFLRSKGVRVTLSTRFRKDKLGGCGTLVVNRNKELTKV</sequence>
<dbReference type="OrthoDB" id="9793973at2"/>
<evidence type="ECO:0000256" key="2">
    <source>
        <dbReference type="ARBA" id="ARBA00022485"/>
    </source>
</evidence>
<evidence type="ECO:0000313" key="10">
    <source>
        <dbReference type="Proteomes" id="UP000000798"/>
    </source>
</evidence>
<dbReference type="InterPro" id="IPR006638">
    <property type="entry name" value="Elp3/MiaA/NifB-like_rSAM"/>
</dbReference>
<dbReference type="PROSITE" id="PS51918">
    <property type="entry name" value="RADICAL_SAM"/>
    <property type="match status" value="1"/>
</dbReference>
<dbReference type="InterPro" id="IPR040072">
    <property type="entry name" value="Methyltransferase_A"/>
</dbReference>
<dbReference type="CDD" id="cd01335">
    <property type="entry name" value="Radical_SAM"/>
    <property type="match status" value="1"/>
</dbReference>
<dbReference type="STRING" id="224324.aq_1528"/>
<dbReference type="PIR" id="F70432">
    <property type="entry name" value="F70432"/>
</dbReference>
<dbReference type="GO" id="GO:0051539">
    <property type="term" value="F:4 iron, 4 sulfur cluster binding"/>
    <property type="evidence" value="ECO:0007669"/>
    <property type="project" value="UniProtKB-KW"/>
</dbReference>
<gene>
    <name evidence="9" type="ordered locus">aq_1528</name>
</gene>
<evidence type="ECO:0000256" key="6">
    <source>
        <dbReference type="ARBA" id="ARBA00023014"/>
    </source>
</evidence>
<feature type="coiled-coil region" evidence="7">
    <location>
        <begin position="153"/>
        <end position="205"/>
    </location>
</feature>
<dbReference type="PANTHER" id="PTHR30544:SF5">
    <property type="entry name" value="RADICAL SAM CORE DOMAIN-CONTAINING PROTEIN"/>
    <property type="match status" value="1"/>
</dbReference>
<dbReference type="PATRIC" id="fig|224324.8.peg.1188"/>
<dbReference type="SUPFAM" id="SSF102114">
    <property type="entry name" value="Radical SAM enzymes"/>
    <property type="match status" value="1"/>
</dbReference>
<dbReference type="PANTHER" id="PTHR30544">
    <property type="entry name" value="23S RRNA METHYLTRANSFERASE"/>
    <property type="match status" value="1"/>
</dbReference>
<keyword evidence="5" id="KW-0408">Iron</keyword>
<keyword evidence="3" id="KW-0949">S-adenosyl-L-methionine</keyword>
<reference evidence="9 10" key="1">
    <citation type="journal article" date="1998" name="Nature">
        <title>The complete genome of the hyperthermophilic bacterium Aquifex aeolicus.</title>
        <authorList>
            <person name="Deckert G."/>
            <person name="Warren P.V."/>
            <person name="Gaasterland T."/>
            <person name="Young W.G."/>
            <person name="Lenox A.L."/>
            <person name="Graham D.E."/>
            <person name="Overbeek R."/>
            <person name="Snead M.A."/>
            <person name="Keller M."/>
            <person name="Aujay M."/>
            <person name="Huber R."/>
            <person name="Feldman R.A."/>
            <person name="Short J.M."/>
            <person name="Olson G.J."/>
            <person name="Swanson R.V."/>
        </authorList>
    </citation>
    <scope>NUCLEOTIDE SEQUENCE [LARGE SCALE GENOMIC DNA]</scope>
    <source>
        <strain evidence="9 10">VF5</strain>
    </source>
</reference>
<accession>O67488</accession>
<keyword evidence="4" id="KW-0479">Metal-binding</keyword>
<evidence type="ECO:0000256" key="4">
    <source>
        <dbReference type="ARBA" id="ARBA00022723"/>
    </source>
</evidence>
<dbReference type="RefSeq" id="WP_010880991.1">
    <property type="nucleotide sequence ID" value="NC_000918.1"/>
</dbReference>
<dbReference type="GO" id="GO:0046872">
    <property type="term" value="F:metal ion binding"/>
    <property type="evidence" value="ECO:0007669"/>
    <property type="project" value="UniProtKB-KW"/>
</dbReference>
<evidence type="ECO:0000256" key="3">
    <source>
        <dbReference type="ARBA" id="ARBA00022691"/>
    </source>
</evidence>
<name>O67488_AQUAE</name>
<dbReference type="eggNOG" id="COG0820">
    <property type="taxonomic scope" value="Bacteria"/>
</dbReference>
<dbReference type="AlphaFoldDB" id="O67488"/>
<protein>
    <recommendedName>
        <fullName evidence="8">Radical SAM core domain-containing protein</fullName>
    </recommendedName>
</protein>
<evidence type="ECO:0000313" key="9">
    <source>
        <dbReference type="EMBL" id="AAC07456.1"/>
    </source>
</evidence>
<comment type="cofactor">
    <cofactor evidence="1">
        <name>[4Fe-4S] cluster</name>
        <dbReference type="ChEBI" id="CHEBI:49883"/>
    </cofactor>
</comment>
<evidence type="ECO:0000256" key="1">
    <source>
        <dbReference type="ARBA" id="ARBA00001966"/>
    </source>
</evidence>
<proteinExistence type="predicted"/>
<dbReference type="InterPro" id="IPR013785">
    <property type="entry name" value="Aldolase_TIM"/>
</dbReference>
<dbReference type="GO" id="GO:0030488">
    <property type="term" value="P:tRNA methylation"/>
    <property type="evidence" value="ECO:0000318"/>
    <property type="project" value="GO_Central"/>
</dbReference>
<evidence type="ECO:0000259" key="8">
    <source>
        <dbReference type="PROSITE" id="PS51918"/>
    </source>
</evidence>
<keyword evidence="7" id="KW-0175">Coiled coil</keyword>
<keyword evidence="6" id="KW-0411">Iron-sulfur</keyword>
<organism evidence="9 10">
    <name type="scientific">Aquifex aeolicus (strain VF5)</name>
    <dbReference type="NCBI Taxonomy" id="224324"/>
    <lineage>
        <taxon>Bacteria</taxon>
        <taxon>Pseudomonadati</taxon>
        <taxon>Aquificota</taxon>
        <taxon>Aquificia</taxon>
        <taxon>Aquificales</taxon>
        <taxon>Aquificaceae</taxon>
        <taxon>Aquifex</taxon>
    </lineage>
</organism>
<dbReference type="Proteomes" id="UP000000798">
    <property type="component" value="Chromosome"/>
</dbReference>
<feature type="domain" description="Radical SAM core" evidence="8">
    <location>
        <begin position="29"/>
        <end position="247"/>
    </location>
</feature>
<keyword evidence="2" id="KW-0004">4Fe-4S</keyword>
<dbReference type="GO" id="GO:0070475">
    <property type="term" value="P:rRNA base methylation"/>
    <property type="evidence" value="ECO:0000318"/>
    <property type="project" value="GO_Central"/>
</dbReference>
<dbReference type="InParanoid" id="O67488"/>
<dbReference type="HOGENOM" id="CLU_029101_3_3_0"/>
<dbReference type="KEGG" id="aae:aq_1528"/>
<dbReference type="Pfam" id="PF04055">
    <property type="entry name" value="Radical_SAM"/>
    <property type="match status" value="1"/>
</dbReference>
<dbReference type="InterPro" id="IPR007197">
    <property type="entry name" value="rSAM"/>
</dbReference>
<evidence type="ECO:0000256" key="5">
    <source>
        <dbReference type="ARBA" id="ARBA00023004"/>
    </source>
</evidence>
<keyword evidence="10" id="KW-1185">Reference proteome</keyword>
<dbReference type="EnsemblBacteria" id="AAC07456">
    <property type="protein sequence ID" value="AAC07456"/>
    <property type="gene ID" value="aq_1528"/>
</dbReference>